<keyword evidence="2" id="KW-0812">Transmembrane</keyword>
<comment type="caution">
    <text evidence="3">The sequence shown here is derived from an EMBL/GenBank/DDBJ whole genome shotgun (WGS) entry which is preliminary data.</text>
</comment>
<evidence type="ECO:0000313" key="4">
    <source>
        <dbReference type="Proteomes" id="UP000033393"/>
    </source>
</evidence>
<dbReference type="PATRIC" id="fig|68170.10.peg.7825"/>
<accession>A0A0F0GSA8</accession>
<reference evidence="3 4" key="1">
    <citation type="submission" date="2015-02" db="EMBL/GenBank/DDBJ databases">
        <authorList>
            <person name="Ju K.-S."/>
            <person name="Doroghazi J.R."/>
            <person name="Metcalf W."/>
        </authorList>
    </citation>
    <scope>NUCLEOTIDE SEQUENCE [LARGE SCALE GENOMIC DNA]</scope>
    <source>
        <strain evidence="3 4">NRRL B-16140</strain>
    </source>
</reference>
<dbReference type="Proteomes" id="UP000033393">
    <property type="component" value="Unassembled WGS sequence"/>
</dbReference>
<keyword evidence="2" id="KW-0472">Membrane</keyword>
<proteinExistence type="predicted"/>
<name>A0A0F0GSA8_LENAE</name>
<dbReference type="STRING" id="68170.GCA_000974445_03241"/>
<dbReference type="EMBL" id="JYJG01000253">
    <property type="protein sequence ID" value="KJK44293.1"/>
    <property type="molecule type" value="Genomic_DNA"/>
</dbReference>
<organism evidence="3 4">
    <name type="scientific">Lentzea aerocolonigenes</name>
    <name type="common">Lechevalieria aerocolonigenes</name>
    <name type="synonym">Saccharothrix aerocolonigenes</name>
    <dbReference type="NCBI Taxonomy" id="68170"/>
    <lineage>
        <taxon>Bacteria</taxon>
        <taxon>Bacillati</taxon>
        <taxon>Actinomycetota</taxon>
        <taxon>Actinomycetes</taxon>
        <taxon>Pseudonocardiales</taxon>
        <taxon>Pseudonocardiaceae</taxon>
        <taxon>Lentzea</taxon>
    </lineage>
</organism>
<feature type="compositionally biased region" description="Polar residues" evidence="1">
    <location>
        <begin position="109"/>
        <end position="119"/>
    </location>
</feature>
<feature type="region of interest" description="Disordered" evidence="1">
    <location>
        <begin position="1"/>
        <end position="20"/>
    </location>
</feature>
<feature type="compositionally biased region" description="Pro residues" evidence="1">
    <location>
        <begin position="128"/>
        <end position="137"/>
    </location>
</feature>
<feature type="transmembrane region" description="Helical" evidence="2">
    <location>
        <begin position="54"/>
        <end position="74"/>
    </location>
</feature>
<protein>
    <submittedName>
        <fullName evidence="3">Uncharacterized protein</fullName>
    </submittedName>
</protein>
<dbReference type="RefSeq" id="WP_045315025.1">
    <property type="nucleotide sequence ID" value="NZ_JYJG01000253.1"/>
</dbReference>
<keyword evidence="2" id="KW-1133">Transmembrane helix</keyword>
<evidence type="ECO:0000256" key="2">
    <source>
        <dbReference type="SAM" id="Phobius"/>
    </source>
</evidence>
<feature type="region of interest" description="Disordered" evidence="1">
    <location>
        <begin position="25"/>
        <end position="48"/>
    </location>
</feature>
<gene>
    <name evidence="3" type="ORF">UK23_29915</name>
</gene>
<dbReference type="AlphaFoldDB" id="A0A0F0GSA8"/>
<evidence type="ECO:0000313" key="3">
    <source>
        <dbReference type="EMBL" id="KJK44293.1"/>
    </source>
</evidence>
<feature type="region of interest" description="Disordered" evidence="1">
    <location>
        <begin position="77"/>
        <end position="152"/>
    </location>
</feature>
<sequence length="306" mass="31625">MPSQFPDEPTERHLAPDPALMEAARARGRERWAAAGDLPVQEEKPPSPKLKPRVAVIALIASVLLLAGIAAVTFSGGDDTGDTDTAQPTHSYIPGLITPPEELPESSSASNGMNPTLASSALGLIPPTTTPGTPPPGGNNDGDRAPAGAKSLTMGPGCGGYSSVGSYRDGRKGWVDHGDGKCGNAFVSIPMSGDSRRDDASAYGQWTFSASGSCDISVFIPNGSLEEVGGNPTVYYVFDRDGVGGTPMASFAIKQVDKRGQWVAAGKFKASGNLTVQLLTRGQDWNNSGPTYAHHAASAIKADCTA</sequence>
<evidence type="ECO:0000256" key="1">
    <source>
        <dbReference type="SAM" id="MobiDB-lite"/>
    </source>
</evidence>
<dbReference type="OrthoDB" id="3432217at2"/>
<keyword evidence="4" id="KW-1185">Reference proteome</keyword>